<dbReference type="Proteomes" id="UP001529085">
    <property type="component" value="Unassembled WGS sequence"/>
</dbReference>
<gene>
    <name evidence="3" type="ORF">P7122_07155</name>
</gene>
<dbReference type="CDD" id="cd03811">
    <property type="entry name" value="GT4_GT28_WabH-like"/>
    <property type="match status" value="1"/>
</dbReference>
<feature type="domain" description="Glycosyltransferase subfamily 4-like N-terminal" evidence="2">
    <location>
        <begin position="17"/>
        <end position="177"/>
    </location>
</feature>
<evidence type="ECO:0000259" key="1">
    <source>
        <dbReference type="Pfam" id="PF00534"/>
    </source>
</evidence>
<dbReference type="GO" id="GO:0016757">
    <property type="term" value="F:glycosyltransferase activity"/>
    <property type="evidence" value="ECO:0007669"/>
    <property type="project" value="UniProtKB-KW"/>
</dbReference>
<name>A0ABT6G0S8_9FLAO</name>
<dbReference type="RefSeq" id="WP_278005097.1">
    <property type="nucleotide sequence ID" value="NZ_JARSBN010000003.1"/>
</dbReference>
<dbReference type="Pfam" id="PF13439">
    <property type="entry name" value="Glyco_transf_4"/>
    <property type="match status" value="1"/>
</dbReference>
<dbReference type="Pfam" id="PF00534">
    <property type="entry name" value="Glycos_transf_1"/>
    <property type="match status" value="1"/>
</dbReference>
<evidence type="ECO:0000313" key="3">
    <source>
        <dbReference type="EMBL" id="MDG4715642.1"/>
    </source>
</evidence>
<evidence type="ECO:0000259" key="2">
    <source>
        <dbReference type="Pfam" id="PF13439"/>
    </source>
</evidence>
<comment type="caution">
    <text evidence="3">The sequence shown here is derived from an EMBL/GenBank/DDBJ whole genome shotgun (WGS) entry which is preliminary data.</text>
</comment>
<accession>A0ABT6G0S8</accession>
<keyword evidence="4" id="KW-1185">Reference proteome</keyword>
<dbReference type="PANTHER" id="PTHR12526">
    <property type="entry name" value="GLYCOSYLTRANSFERASE"/>
    <property type="match status" value="1"/>
</dbReference>
<dbReference type="EMBL" id="JARSBN010000003">
    <property type="protein sequence ID" value="MDG4715642.1"/>
    <property type="molecule type" value="Genomic_DNA"/>
</dbReference>
<feature type="domain" description="Glycosyl transferase family 1" evidence="1">
    <location>
        <begin position="183"/>
        <end position="323"/>
    </location>
</feature>
<keyword evidence="3" id="KW-0328">Glycosyltransferase</keyword>
<reference evidence="3 4" key="1">
    <citation type="submission" date="2023-03" db="EMBL/GenBank/DDBJ databases">
        <title>Strain YYF002 represents a novel species in the genus Winogradskyella isolated from seawater.</title>
        <authorList>
            <person name="Fu Z.-Y."/>
        </authorList>
    </citation>
    <scope>NUCLEOTIDE SEQUENCE [LARGE SCALE GENOMIC DNA]</scope>
    <source>
        <strain evidence="3 4">YYF002</strain>
    </source>
</reference>
<dbReference type="Gene3D" id="3.40.50.2000">
    <property type="entry name" value="Glycogen Phosphorylase B"/>
    <property type="match status" value="2"/>
</dbReference>
<protein>
    <submittedName>
        <fullName evidence="3">Glycosyltransferase</fullName>
        <ecNumber evidence="3">2.4.-.-</ecNumber>
    </submittedName>
</protein>
<organism evidence="3 4">
    <name type="scientific">Winogradskyella marincola</name>
    <dbReference type="NCBI Taxonomy" id="3037795"/>
    <lineage>
        <taxon>Bacteria</taxon>
        <taxon>Pseudomonadati</taxon>
        <taxon>Bacteroidota</taxon>
        <taxon>Flavobacteriia</taxon>
        <taxon>Flavobacteriales</taxon>
        <taxon>Flavobacteriaceae</taxon>
        <taxon>Winogradskyella</taxon>
    </lineage>
</organism>
<dbReference type="SUPFAM" id="SSF53756">
    <property type="entry name" value="UDP-Glycosyltransferase/glycogen phosphorylase"/>
    <property type="match status" value="1"/>
</dbReference>
<dbReference type="InterPro" id="IPR001296">
    <property type="entry name" value="Glyco_trans_1"/>
</dbReference>
<evidence type="ECO:0000313" key="4">
    <source>
        <dbReference type="Proteomes" id="UP001529085"/>
    </source>
</evidence>
<proteinExistence type="predicted"/>
<dbReference type="EC" id="2.4.-.-" evidence="3"/>
<dbReference type="InterPro" id="IPR028098">
    <property type="entry name" value="Glyco_trans_4-like_N"/>
</dbReference>
<sequence>MKKKVKVFFVIPTLFAGGAERVMSFVSQNLDKNKFDSTLVVIGFEKDNKYDIEGISVRYLNKDRVMSAALPLIKMIRKEKPQVVMSAISHLNITMGLISVLFPKVKFIGRHTIVSQDTVKLKVEKKTSAKRKVVKSFDFAYKLLDIILCQSKDMYNDMKEKYNIPEEKLRTINNPITDNFQLKQNTSSKSDIVKFITVARLKKLKGHERILNCLSKIDYPFQYTIIGSGPEKDNIFKQAQELGIEDKITHVPYTNEVSKYLSESDFYLQASYAEGFPNCLIESCSVGTPTIAFKAPGGLDEIVENGLNGFLVETEEQFIEKLNHKQDWYPEKVRESVISKFNKNKIINDYENLLISVIP</sequence>
<dbReference type="PANTHER" id="PTHR12526:SF630">
    <property type="entry name" value="GLYCOSYLTRANSFERASE"/>
    <property type="match status" value="1"/>
</dbReference>
<keyword evidence="3" id="KW-0808">Transferase</keyword>